<feature type="region of interest" description="CPSase" evidence="11">
    <location>
        <begin position="1"/>
        <end position="182"/>
    </location>
</feature>
<keyword evidence="11" id="KW-0055">Arginine biosynthesis</keyword>
<evidence type="ECO:0000256" key="7">
    <source>
        <dbReference type="ARBA" id="ARBA00022962"/>
    </source>
</evidence>
<name>Q057Y1_BUCCC</name>
<dbReference type="InterPro" id="IPR017926">
    <property type="entry name" value="GATASE"/>
</dbReference>
<dbReference type="InterPro" id="IPR050472">
    <property type="entry name" value="Anth_synth/Amidotransfase"/>
</dbReference>
<feature type="binding site" evidence="11">
    <location>
        <position position="263"/>
    </location>
    <ligand>
        <name>L-glutamine</name>
        <dbReference type="ChEBI" id="CHEBI:58359"/>
    </ligand>
</feature>
<keyword evidence="6 11" id="KW-0067">ATP-binding</keyword>
<proteinExistence type="inferred from homology"/>
<dbReference type="GO" id="GO:0006207">
    <property type="term" value="P:'de novo' pyrimidine nucleobase biosynthetic process"/>
    <property type="evidence" value="ECO:0007669"/>
    <property type="project" value="InterPro"/>
</dbReference>
<comment type="catalytic activity">
    <reaction evidence="9 11">
        <text>hydrogencarbonate + L-glutamine + 2 ATP + H2O = carbamoyl phosphate + L-glutamate + 2 ADP + phosphate + 2 H(+)</text>
        <dbReference type="Rhea" id="RHEA:18633"/>
        <dbReference type="ChEBI" id="CHEBI:15377"/>
        <dbReference type="ChEBI" id="CHEBI:15378"/>
        <dbReference type="ChEBI" id="CHEBI:17544"/>
        <dbReference type="ChEBI" id="CHEBI:29985"/>
        <dbReference type="ChEBI" id="CHEBI:30616"/>
        <dbReference type="ChEBI" id="CHEBI:43474"/>
        <dbReference type="ChEBI" id="CHEBI:58228"/>
        <dbReference type="ChEBI" id="CHEBI:58359"/>
        <dbReference type="ChEBI" id="CHEBI:456216"/>
        <dbReference type="EC" id="6.3.5.5"/>
    </reaction>
</comment>
<feature type="binding site" evidence="11">
    <location>
        <position position="260"/>
    </location>
    <ligand>
        <name>L-glutamine</name>
        <dbReference type="ChEBI" id="CHEBI:58359"/>
    </ligand>
</feature>
<evidence type="ECO:0000256" key="11">
    <source>
        <dbReference type="HAMAP-Rule" id="MF_01209"/>
    </source>
</evidence>
<dbReference type="GO" id="GO:0044205">
    <property type="term" value="P:'de novo' UMP biosynthetic process"/>
    <property type="evidence" value="ECO:0007669"/>
    <property type="project" value="UniProtKB-UniRule"/>
</dbReference>
<dbReference type="eggNOG" id="COG0505">
    <property type="taxonomic scope" value="Bacteria"/>
</dbReference>
<dbReference type="InterPro" id="IPR002474">
    <property type="entry name" value="CarbamoylP_synth_ssu_N"/>
</dbReference>
<dbReference type="RefSeq" id="WP_011672487.1">
    <property type="nucleotide sequence ID" value="NC_008513.1"/>
</dbReference>
<protein>
    <recommendedName>
        <fullName evidence="11">Carbamoyl phosphate synthase small chain</fullName>
        <ecNumber evidence="11">6.3.5.5</ecNumber>
    </recommendedName>
    <alternativeName>
        <fullName evidence="11">Carbamoyl phosphate synthetase glutamine chain</fullName>
    </alternativeName>
</protein>
<dbReference type="SMART" id="SM01097">
    <property type="entry name" value="CPSase_sm_chain"/>
    <property type="match status" value="1"/>
</dbReference>
<keyword evidence="8 11" id="KW-0665">Pyrimidine biosynthesis</keyword>
<comment type="subunit">
    <text evidence="11">Composed of two chains; the small (or glutamine) chain promotes the hydrolysis of glutamine to ammonia, which is used by the large (or ammonia) chain to synthesize carbamoyl phosphate. Tetramer of heterodimers (alpha,beta)4.</text>
</comment>
<feature type="binding site" evidence="11">
    <location>
        <position position="301"/>
    </location>
    <ligand>
        <name>L-glutamine</name>
        <dbReference type="ChEBI" id="CHEBI:58359"/>
    </ligand>
</feature>
<feature type="binding site" evidence="11">
    <location>
        <position position="231"/>
    </location>
    <ligand>
        <name>L-glutamine</name>
        <dbReference type="ChEBI" id="CHEBI:58359"/>
    </ligand>
</feature>
<dbReference type="PRINTS" id="PR00099">
    <property type="entry name" value="CPSGATASE"/>
</dbReference>
<dbReference type="GO" id="GO:0006541">
    <property type="term" value="P:glutamine metabolic process"/>
    <property type="evidence" value="ECO:0007669"/>
    <property type="project" value="InterPro"/>
</dbReference>
<accession>Q057Y1</accession>
<dbReference type="GO" id="GO:0004359">
    <property type="term" value="F:glutaminase activity"/>
    <property type="evidence" value="ECO:0007669"/>
    <property type="project" value="RHEA"/>
</dbReference>
<dbReference type="PANTHER" id="PTHR43418:SF7">
    <property type="entry name" value="CARBAMOYL-PHOSPHATE SYNTHASE SMALL CHAIN"/>
    <property type="match status" value="1"/>
</dbReference>
<dbReference type="InterPro" id="IPR035686">
    <property type="entry name" value="CPSase_GATase1"/>
</dbReference>
<keyword evidence="11" id="KW-0028">Amino-acid biosynthesis</keyword>
<dbReference type="Pfam" id="PF00988">
    <property type="entry name" value="CPSase_sm_chain"/>
    <property type="match status" value="1"/>
</dbReference>
<dbReference type="Pfam" id="PF00117">
    <property type="entry name" value="GATase"/>
    <property type="match status" value="1"/>
</dbReference>
<sequence>MTKLANLILENGTIFSGINVGIEGEIVGEIVFNTAITGYQEILTDPSYLGQIIVFTYPHIGNVGTNTQDEESKKIHANGIIMRSISKIDSNFRSTKNILQYIKKNKIIAISDIDTRKLTHIIRNNGSQYGCIQSGKYINIRYAFKKIKKYKKKSKEKKIKYLTTKKIKIWNNKNYFSKKKTFHVVVYNFGVKKSILKILDKMGCKITLVSYNINIKKIISLNPSGILLSNGPGDPRSYIVAIKNVKKLLNFSIPIFGICLGHQILALSLGSKIIKMKFGHHGSNHPVQNILTKRVFITSQNHNFTIDPKTIKKNMSVTHISLFDKTIQGISLKNHLSFSFQGHPESNPGTHDIKKLFNKFIKNMKYKEKKCQKEKI</sequence>
<dbReference type="UniPathway" id="UPA00068">
    <property type="reaction ID" value="UER00171"/>
</dbReference>
<dbReference type="HOGENOM" id="CLU_035901_2_1_6"/>
<comment type="pathway">
    <text evidence="1 11">Pyrimidine metabolism; UMP biosynthesis via de novo pathway; (S)-dihydroorotate from bicarbonate: step 1/3.</text>
</comment>
<dbReference type="AlphaFoldDB" id="Q057Y1"/>
<evidence type="ECO:0000313" key="13">
    <source>
        <dbReference type="EMBL" id="ABJ90568.1"/>
    </source>
</evidence>
<dbReference type="NCBIfam" id="TIGR01368">
    <property type="entry name" value="CPSaseIIsmall"/>
    <property type="match status" value="1"/>
</dbReference>
<dbReference type="Gene3D" id="3.50.30.20">
    <property type="entry name" value="Carbamoyl-phosphate synthase small subunit, N-terminal domain"/>
    <property type="match status" value="1"/>
</dbReference>
<dbReference type="FunFam" id="3.50.30.20:FF:000001">
    <property type="entry name" value="Carbamoyl-phosphate synthase small chain"/>
    <property type="match status" value="1"/>
</dbReference>
<feature type="active site" evidence="11">
    <location>
        <position position="345"/>
    </location>
</feature>
<dbReference type="PANTHER" id="PTHR43418">
    <property type="entry name" value="MULTIFUNCTIONAL TRYPTOPHAN BIOSYNTHESIS PROTEIN-RELATED"/>
    <property type="match status" value="1"/>
</dbReference>
<keyword evidence="14" id="KW-1185">Reference proteome</keyword>
<evidence type="ECO:0000256" key="9">
    <source>
        <dbReference type="ARBA" id="ARBA00048816"/>
    </source>
</evidence>
<dbReference type="OrthoDB" id="9804328at2"/>
<dbReference type="PRINTS" id="PR00097">
    <property type="entry name" value="ANTSNTHASEII"/>
</dbReference>
<dbReference type="PROSITE" id="PS51273">
    <property type="entry name" value="GATASE_TYPE_1"/>
    <property type="match status" value="1"/>
</dbReference>
<comment type="catalytic activity">
    <reaction evidence="10 11">
        <text>L-glutamine + H2O = L-glutamate + NH4(+)</text>
        <dbReference type="Rhea" id="RHEA:15889"/>
        <dbReference type="ChEBI" id="CHEBI:15377"/>
        <dbReference type="ChEBI" id="CHEBI:28938"/>
        <dbReference type="ChEBI" id="CHEBI:29985"/>
        <dbReference type="ChEBI" id="CHEBI:58359"/>
    </reaction>
</comment>
<evidence type="ECO:0000259" key="12">
    <source>
        <dbReference type="SMART" id="SM01097"/>
    </source>
</evidence>
<keyword evidence="7 11" id="KW-0315">Glutamine amidotransferase</keyword>
<dbReference type="HAMAP" id="MF_01209">
    <property type="entry name" value="CPSase_S_chain"/>
    <property type="match status" value="1"/>
</dbReference>
<comment type="caution">
    <text evidence="11">Lacks conserved residue(s) required for the propagation of feature annotation.</text>
</comment>
<comment type="pathway">
    <text evidence="2 11">Amino-acid biosynthesis; L-arginine biosynthesis; carbamoyl phosphate from bicarbonate: step 1/1.</text>
</comment>
<dbReference type="InterPro" id="IPR036480">
    <property type="entry name" value="CarbP_synth_ssu_N_sf"/>
</dbReference>
<keyword evidence="4 11" id="KW-0436">Ligase</keyword>
<feature type="binding site" evidence="11">
    <location>
        <position position="47"/>
    </location>
    <ligand>
        <name>L-glutamine</name>
        <dbReference type="ChEBI" id="CHEBI:58359"/>
    </ligand>
</feature>
<keyword evidence="5 11" id="KW-0547">Nucleotide-binding</keyword>
<evidence type="ECO:0000256" key="5">
    <source>
        <dbReference type="ARBA" id="ARBA00022741"/>
    </source>
</evidence>
<dbReference type="Gene3D" id="3.40.50.880">
    <property type="match status" value="1"/>
</dbReference>
<evidence type="ECO:0000256" key="3">
    <source>
        <dbReference type="ARBA" id="ARBA00007800"/>
    </source>
</evidence>
<dbReference type="InterPro" id="IPR006274">
    <property type="entry name" value="CarbamoylP_synth_ssu"/>
</dbReference>
<reference evidence="13 14" key="1">
    <citation type="journal article" date="2006" name="Science">
        <title>A small microbial genome: the end of a long symbiotic relationship?</title>
        <authorList>
            <person name="Perez-Brocal V."/>
            <person name="Gil R."/>
            <person name="Ramos S."/>
            <person name="Lamelas A."/>
            <person name="Postigo M."/>
            <person name="Michelena J.M."/>
            <person name="Silva F.J."/>
            <person name="Moya A."/>
            <person name="Latorre A."/>
        </authorList>
    </citation>
    <scope>NUCLEOTIDE SEQUENCE [LARGE SCALE GENOMIC DNA]</scope>
    <source>
        <strain evidence="14">Cc</strain>
    </source>
</reference>
<dbReference type="KEGG" id="bcc:BCc_091"/>
<feature type="binding site" evidence="11">
    <location>
        <position position="233"/>
    </location>
    <ligand>
        <name>L-glutamine</name>
        <dbReference type="ChEBI" id="CHEBI:58359"/>
    </ligand>
</feature>
<dbReference type="InterPro" id="IPR029062">
    <property type="entry name" value="Class_I_gatase-like"/>
</dbReference>
<feature type="active site" description="Nucleophile" evidence="11">
    <location>
        <position position="259"/>
    </location>
</feature>
<dbReference type="GO" id="GO:0005524">
    <property type="term" value="F:ATP binding"/>
    <property type="evidence" value="ECO:0007669"/>
    <property type="project" value="UniProtKB-UniRule"/>
</dbReference>
<organism evidence="13 14">
    <name type="scientific">Buchnera aphidicola subsp. Cinara cedri (strain Cc)</name>
    <dbReference type="NCBI Taxonomy" id="372461"/>
    <lineage>
        <taxon>Bacteria</taxon>
        <taxon>Pseudomonadati</taxon>
        <taxon>Pseudomonadota</taxon>
        <taxon>Gammaproteobacteria</taxon>
        <taxon>Enterobacterales</taxon>
        <taxon>Erwiniaceae</taxon>
        <taxon>Buchnera</taxon>
    </lineage>
</organism>
<feature type="active site" evidence="11">
    <location>
        <position position="343"/>
    </location>
</feature>
<comment type="function">
    <text evidence="11">Small subunit of the glutamine-dependent carbamoyl phosphate synthetase (CPSase). CPSase catalyzes the formation of carbamoyl phosphate from the ammonia moiety of glutamine, carbonate, and phosphate donated by ATP, constituting the first step of 2 biosynthetic pathways, one leading to arginine and/or urea and the other to pyrimidine nucleotides. The small subunit (glutamine amidotransferase) binds and cleaves glutamine to supply the large subunit with the substrate ammonia.</text>
</comment>
<dbReference type="SUPFAM" id="SSF52317">
    <property type="entry name" value="Class I glutamine amidotransferase-like"/>
    <property type="match status" value="1"/>
</dbReference>
<dbReference type="EMBL" id="CP000263">
    <property type="protein sequence ID" value="ABJ90568.1"/>
    <property type="molecule type" value="Genomic_DNA"/>
</dbReference>
<feature type="domain" description="Carbamoyl-phosphate synthase small subunit N-terminal" evidence="12">
    <location>
        <begin position="3"/>
        <end position="133"/>
    </location>
</feature>
<evidence type="ECO:0000256" key="4">
    <source>
        <dbReference type="ARBA" id="ARBA00022598"/>
    </source>
</evidence>
<dbReference type="PRINTS" id="PR00096">
    <property type="entry name" value="GATASE"/>
</dbReference>
<dbReference type="GO" id="GO:0006526">
    <property type="term" value="P:L-arginine biosynthetic process"/>
    <property type="evidence" value="ECO:0007669"/>
    <property type="project" value="UniProtKB-UniRule"/>
</dbReference>
<dbReference type="Proteomes" id="UP000000669">
    <property type="component" value="Chromosome"/>
</dbReference>
<evidence type="ECO:0000256" key="6">
    <source>
        <dbReference type="ARBA" id="ARBA00022840"/>
    </source>
</evidence>
<feature type="binding site" evidence="11">
    <location>
        <position position="304"/>
    </location>
    <ligand>
        <name>L-glutamine</name>
        <dbReference type="ChEBI" id="CHEBI:58359"/>
    </ligand>
</feature>
<dbReference type="NCBIfam" id="NF009475">
    <property type="entry name" value="PRK12838.1"/>
    <property type="match status" value="1"/>
</dbReference>
<dbReference type="GO" id="GO:0004088">
    <property type="term" value="F:carbamoyl-phosphate synthase (glutamine-hydrolyzing) activity"/>
    <property type="evidence" value="ECO:0007669"/>
    <property type="project" value="UniProtKB-UniRule"/>
</dbReference>
<comment type="similarity">
    <text evidence="3 11">Belongs to the CarA family.</text>
</comment>
<evidence type="ECO:0000313" key="14">
    <source>
        <dbReference type="Proteomes" id="UP000000669"/>
    </source>
</evidence>
<evidence type="ECO:0000256" key="2">
    <source>
        <dbReference type="ARBA" id="ARBA00005077"/>
    </source>
</evidence>
<dbReference type="STRING" id="372461.BCc_091"/>
<evidence type="ECO:0000256" key="8">
    <source>
        <dbReference type="ARBA" id="ARBA00022975"/>
    </source>
</evidence>
<dbReference type="UniPathway" id="UPA00070">
    <property type="reaction ID" value="UER00115"/>
</dbReference>
<gene>
    <name evidence="11 13" type="primary">carA</name>
    <name evidence="13" type="ordered locus">BCc_091</name>
</gene>
<evidence type="ECO:0000256" key="10">
    <source>
        <dbReference type="ARBA" id="ARBA00049285"/>
    </source>
</evidence>
<dbReference type="CDD" id="cd01744">
    <property type="entry name" value="GATase1_CPSase"/>
    <property type="match status" value="1"/>
</dbReference>
<dbReference type="EC" id="6.3.5.5" evidence="11"/>
<dbReference type="SUPFAM" id="SSF52021">
    <property type="entry name" value="Carbamoyl phosphate synthetase, small subunit N-terminal domain"/>
    <property type="match status" value="1"/>
</dbReference>
<evidence type="ECO:0000256" key="1">
    <source>
        <dbReference type="ARBA" id="ARBA00004812"/>
    </source>
</evidence>